<dbReference type="PANTHER" id="PTHR41791">
    <property type="entry name" value="SSL7039 PROTEIN"/>
    <property type="match status" value="1"/>
</dbReference>
<dbReference type="SUPFAM" id="SSF143011">
    <property type="entry name" value="RelE-like"/>
    <property type="match status" value="1"/>
</dbReference>
<name>A0ABT5IIQ3_9CAUL</name>
<accession>A0ABT5IIQ3</accession>
<evidence type="ECO:0000313" key="1">
    <source>
        <dbReference type="EMBL" id="MDC7696062.1"/>
    </source>
</evidence>
<reference evidence="1 2" key="1">
    <citation type="submission" date="2023-01" db="EMBL/GenBank/DDBJ databases">
        <title>Novel species of the genus Asticcacaulis isolated from rivers.</title>
        <authorList>
            <person name="Lu H."/>
        </authorList>
    </citation>
    <scope>NUCLEOTIDE SEQUENCE [LARGE SCALE GENOMIC DNA]</scope>
    <source>
        <strain evidence="1 2">DXS10W</strain>
    </source>
</reference>
<dbReference type="Pfam" id="PF05973">
    <property type="entry name" value="Gp49"/>
    <property type="match status" value="1"/>
</dbReference>
<dbReference type="InterPro" id="IPR035093">
    <property type="entry name" value="RelE/ParE_toxin_dom_sf"/>
</dbReference>
<dbReference type="PANTHER" id="PTHR41791:SF1">
    <property type="entry name" value="SSL7039 PROTEIN"/>
    <property type="match status" value="1"/>
</dbReference>
<comment type="caution">
    <text evidence="1">The sequence shown here is derived from an EMBL/GenBank/DDBJ whole genome shotgun (WGS) entry which is preliminary data.</text>
</comment>
<dbReference type="InterPro" id="IPR014056">
    <property type="entry name" value="TypeIITA-like_toxin_pred"/>
</dbReference>
<evidence type="ECO:0000313" key="2">
    <source>
        <dbReference type="Proteomes" id="UP001216595"/>
    </source>
</evidence>
<proteinExistence type="predicted"/>
<gene>
    <name evidence="1" type="ORF">PQU94_17435</name>
</gene>
<dbReference type="EMBL" id="JAQQKW010000015">
    <property type="protein sequence ID" value="MDC7696062.1"/>
    <property type="molecule type" value="Genomic_DNA"/>
</dbReference>
<dbReference type="PIRSF" id="PIRSF028744">
    <property type="entry name" value="Addict_mod_HI1419"/>
    <property type="match status" value="1"/>
</dbReference>
<keyword evidence="2" id="KW-1185">Reference proteome</keyword>
<sequence length="104" mass="11715">MFTLHRTERFKKWLKGLKDHAAKARIVLRLERVEGGNLGDTKSVGGGVYELRIHTGPGYRVYYARSGEEIILLFCGGDKSSQDADILAARALWEDIQNGKNHPF</sequence>
<organism evidence="1 2">
    <name type="scientific">Asticcacaulis currens</name>
    <dbReference type="NCBI Taxonomy" id="2984210"/>
    <lineage>
        <taxon>Bacteria</taxon>
        <taxon>Pseudomonadati</taxon>
        <taxon>Pseudomonadota</taxon>
        <taxon>Alphaproteobacteria</taxon>
        <taxon>Caulobacterales</taxon>
        <taxon>Caulobacteraceae</taxon>
        <taxon>Asticcacaulis</taxon>
    </lineage>
</organism>
<dbReference type="NCBIfam" id="TIGR02683">
    <property type="entry name" value="upstrm_HI1419"/>
    <property type="match status" value="1"/>
</dbReference>
<dbReference type="Proteomes" id="UP001216595">
    <property type="component" value="Unassembled WGS sequence"/>
</dbReference>
<dbReference type="InterPro" id="IPR009241">
    <property type="entry name" value="HigB-like"/>
</dbReference>
<protein>
    <submittedName>
        <fullName evidence="1">Type II toxin-antitoxin system RelE/ParE family toxin</fullName>
    </submittedName>
</protein>
<dbReference type="RefSeq" id="WP_272742703.1">
    <property type="nucleotide sequence ID" value="NZ_JAQQKW010000015.1"/>
</dbReference>